<protein>
    <recommendedName>
        <fullName evidence="2">dUTP diphosphatase</fullName>
        <ecNumber evidence="2">3.6.1.23</ecNumber>
    </recommendedName>
</protein>
<dbReference type="EC" id="3.6.1.23" evidence="2"/>
<dbReference type="AlphaFoldDB" id="A0A174JFE5"/>
<accession>A0A174JFE5</accession>
<evidence type="ECO:0000313" key="8">
    <source>
        <dbReference type="Proteomes" id="UP000095712"/>
    </source>
</evidence>
<keyword evidence="4" id="KW-0546">Nucleotide metabolism</keyword>
<keyword evidence="3 7" id="KW-0378">Hydrolase</keyword>
<dbReference type="GO" id="GO:0046081">
    <property type="term" value="P:dUTP catabolic process"/>
    <property type="evidence" value="ECO:0007669"/>
    <property type="project" value="InterPro"/>
</dbReference>
<dbReference type="InterPro" id="IPR036157">
    <property type="entry name" value="dUTPase-like_sf"/>
</dbReference>
<dbReference type="Proteomes" id="UP000095712">
    <property type="component" value="Unassembled WGS sequence"/>
</dbReference>
<organism evidence="7 8">
    <name type="scientific">Blautia wexlerae</name>
    <dbReference type="NCBI Taxonomy" id="418240"/>
    <lineage>
        <taxon>Bacteria</taxon>
        <taxon>Bacillati</taxon>
        <taxon>Bacillota</taxon>
        <taxon>Clostridia</taxon>
        <taxon>Lachnospirales</taxon>
        <taxon>Lachnospiraceae</taxon>
        <taxon>Blautia</taxon>
    </lineage>
</organism>
<dbReference type="InterPro" id="IPR033704">
    <property type="entry name" value="dUTPase_trimeric"/>
</dbReference>
<evidence type="ECO:0000256" key="4">
    <source>
        <dbReference type="ARBA" id="ARBA00023080"/>
    </source>
</evidence>
<dbReference type="InterPro" id="IPR008181">
    <property type="entry name" value="dUTPase"/>
</dbReference>
<dbReference type="SUPFAM" id="SSF51283">
    <property type="entry name" value="dUTPase-like"/>
    <property type="match status" value="1"/>
</dbReference>
<reference evidence="7 8" key="1">
    <citation type="submission" date="2015-09" db="EMBL/GenBank/DDBJ databases">
        <authorList>
            <consortium name="Pathogen Informatics"/>
        </authorList>
    </citation>
    <scope>NUCLEOTIDE SEQUENCE [LARGE SCALE GENOMIC DNA]</scope>
    <source>
        <strain evidence="7 8">2789STDY5834911</strain>
    </source>
</reference>
<comment type="catalytic activity">
    <reaction evidence="5">
        <text>dUTP + H2O = dUMP + diphosphate + H(+)</text>
        <dbReference type="Rhea" id="RHEA:10248"/>
        <dbReference type="ChEBI" id="CHEBI:15377"/>
        <dbReference type="ChEBI" id="CHEBI:15378"/>
        <dbReference type="ChEBI" id="CHEBI:33019"/>
        <dbReference type="ChEBI" id="CHEBI:61555"/>
        <dbReference type="ChEBI" id="CHEBI:246422"/>
        <dbReference type="EC" id="3.6.1.23"/>
    </reaction>
</comment>
<name>A0A174JFE5_9FIRM</name>
<dbReference type="GO" id="GO:0006226">
    <property type="term" value="P:dUMP biosynthetic process"/>
    <property type="evidence" value="ECO:0007669"/>
    <property type="project" value="InterPro"/>
</dbReference>
<dbReference type="Gene3D" id="2.70.40.10">
    <property type="match status" value="1"/>
</dbReference>
<dbReference type="GO" id="GO:0000287">
    <property type="term" value="F:magnesium ion binding"/>
    <property type="evidence" value="ECO:0007669"/>
    <property type="project" value="InterPro"/>
</dbReference>
<dbReference type="PANTHER" id="PTHR11241:SF0">
    <property type="entry name" value="DEOXYURIDINE 5'-TRIPHOSPHATE NUCLEOTIDOHYDROLASE"/>
    <property type="match status" value="1"/>
</dbReference>
<feature type="domain" description="dUTPase-like" evidence="6">
    <location>
        <begin position="79"/>
        <end position="209"/>
    </location>
</feature>
<dbReference type="CDD" id="cd07557">
    <property type="entry name" value="trimeric_dUTPase"/>
    <property type="match status" value="1"/>
</dbReference>
<proteinExistence type="inferred from homology"/>
<evidence type="ECO:0000259" key="6">
    <source>
        <dbReference type="Pfam" id="PF00692"/>
    </source>
</evidence>
<gene>
    <name evidence="7" type="primary">dut</name>
    <name evidence="7" type="ORF">ERS852523_00066</name>
</gene>
<dbReference type="InterPro" id="IPR029054">
    <property type="entry name" value="dUTPase-like"/>
</dbReference>
<dbReference type="PANTHER" id="PTHR11241">
    <property type="entry name" value="DEOXYURIDINE 5'-TRIPHOSPHATE NUCLEOTIDOHYDROLASE"/>
    <property type="match status" value="1"/>
</dbReference>
<dbReference type="EMBL" id="CZAW01000001">
    <property type="protein sequence ID" value="CUO95895.1"/>
    <property type="molecule type" value="Genomic_DNA"/>
</dbReference>
<evidence type="ECO:0000256" key="1">
    <source>
        <dbReference type="ARBA" id="ARBA00006581"/>
    </source>
</evidence>
<dbReference type="GO" id="GO:0004170">
    <property type="term" value="F:dUTP diphosphatase activity"/>
    <property type="evidence" value="ECO:0007669"/>
    <property type="project" value="UniProtKB-EC"/>
</dbReference>
<evidence type="ECO:0000256" key="2">
    <source>
        <dbReference type="ARBA" id="ARBA00012379"/>
    </source>
</evidence>
<evidence type="ECO:0000313" key="7">
    <source>
        <dbReference type="EMBL" id="CUO95895.1"/>
    </source>
</evidence>
<evidence type="ECO:0000256" key="3">
    <source>
        <dbReference type="ARBA" id="ARBA00022801"/>
    </source>
</evidence>
<sequence>MRQVYLNCFFTESVSDDHKIFSYECTAKQECQLCMTRQEEKQMKRIAKFHKVSKERFTADWIDTFAQSQEEAEKVYEAIRLPKRATAGSAGYDFFAPAEFTLKPGETVKIPTGIRVEMQPEWVLKCYPRSGLGFKYRLQLNNTVGIIDSDYFYSDNEGHIFSKITNDSNENKTLTIPADTGFMQGIFVEYGITVDDDATEIRNGGFGSTTAK</sequence>
<comment type="similarity">
    <text evidence="1">Belongs to the dUTPase family.</text>
</comment>
<evidence type="ECO:0000256" key="5">
    <source>
        <dbReference type="ARBA" id="ARBA00047686"/>
    </source>
</evidence>
<dbReference type="Pfam" id="PF00692">
    <property type="entry name" value="dUTPase"/>
    <property type="match status" value="1"/>
</dbReference>